<keyword evidence="1" id="KW-0812">Transmembrane</keyword>
<accession>A0ABV1HZE1</accession>
<dbReference type="Pfam" id="PF06961">
    <property type="entry name" value="DUF1294"/>
    <property type="match status" value="1"/>
</dbReference>
<proteinExistence type="predicted"/>
<protein>
    <submittedName>
        <fullName evidence="2">DUF1294 domain-containing protein</fullName>
    </submittedName>
</protein>
<dbReference type="PIRSF" id="PIRSF002599">
    <property type="entry name" value="Cold_shock_A"/>
    <property type="match status" value="1"/>
</dbReference>
<keyword evidence="1" id="KW-0472">Membrane</keyword>
<organism evidence="2 3">
    <name type="scientific">Hominiventricola aquisgranensis</name>
    <dbReference type="NCBI Taxonomy" id="3133164"/>
    <lineage>
        <taxon>Bacteria</taxon>
        <taxon>Bacillati</taxon>
        <taxon>Bacillota</taxon>
        <taxon>Clostridia</taxon>
        <taxon>Lachnospirales</taxon>
        <taxon>Lachnospiraceae</taxon>
        <taxon>Hominiventricola</taxon>
    </lineage>
</organism>
<keyword evidence="1" id="KW-1133">Transmembrane helix</keyword>
<keyword evidence="3" id="KW-1185">Reference proteome</keyword>
<reference evidence="2 3" key="1">
    <citation type="submission" date="2024-03" db="EMBL/GenBank/DDBJ databases">
        <title>Human intestinal bacterial collection.</title>
        <authorList>
            <person name="Pauvert C."/>
            <person name="Hitch T.C.A."/>
            <person name="Clavel T."/>
        </authorList>
    </citation>
    <scope>NUCLEOTIDE SEQUENCE [LARGE SCALE GENOMIC DNA]</scope>
    <source>
        <strain evidence="2 3">CLA-AA-H78B</strain>
    </source>
</reference>
<evidence type="ECO:0000313" key="2">
    <source>
        <dbReference type="EMBL" id="MEQ2578038.1"/>
    </source>
</evidence>
<feature type="transmembrane region" description="Helical" evidence="1">
    <location>
        <begin position="38"/>
        <end position="58"/>
    </location>
</feature>
<comment type="caution">
    <text evidence="2">The sequence shown here is derived from an EMBL/GenBank/DDBJ whole genome shotgun (WGS) entry which is preliminary data.</text>
</comment>
<dbReference type="RefSeq" id="WP_147600957.1">
    <property type="nucleotide sequence ID" value="NZ_JBBMFC010000005.1"/>
</dbReference>
<dbReference type="Proteomes" id="UP001470288">
    <property type="component" value="Unassembled WGS sequence"/>
</dbReference>
<dbReference type="InterPro" id="IPR012156">
    <property type="entry name" value="Cold_shock_CspA"/>
</dbReference>
<dbReference type="InterPro" id="IPR010718">
    <property type="entry name" value="DUF1294"/>
</dbReference>
<feature type="transmembrane region" description="Helical" evidence="1">
    <location>
        <begin position="64"/>
        <end position="85"/>
    </location>
</feature>
<sequence>MEHLFYYYLIVINVLAFALMGIDKSKAKRHLWRIPEKTLFLSALLGGGAGAIIGMYFFHHKTRHWYFVIGMPMILIAEVAIYLYFIR</sequence>
<gene>
    <name evidence="2" type="ORF">WMO62_04150</name>
</gene>
<evidence type="ECO:0000256" key="1">
    <source>
        <dbReference type="SAM" id="Phobius"/>
    </source>
</evidence>
<dbReference type="EMBL" id="JBBMFC010000005">
    <property type="protein sequence ID" value="MEQ2578038.1"/>
    <property type="molecule type" value="Genomic_DNA"/>
</dbReference>
<feature type="transmembrane region" description="Helical" evidence="1">
    <location>
        <begin position="6"/>
        <end position="22"/>
    </location>
</feature>
<name>A0ABV1HZE1_9FIRM</name>
<evidence type="ECO:0000313" key="3">
    <source>
        <dbReference type="Proteomes" id="UP001470288"/>
    </source>
</evidence>